<protein>
    <submittedName>
        <fullName evidence="8">C40 family peptidase</fullName>
    </submittedName>
</protein>
<dbReference type="Gene3D" id="3.90.1720.10">
    <property type="entry name" value="endopeptidase domain like (from Nostoc punctiforme)"/>
    <property type="match status" value="1"/>
</dbReference>
<comment type="similarity">
    <text evidence="1">Belongs to the peptidase C40 family.</text>
</comment>
<feature type="coiled-coil region" evidence="5">
    <location>
        <begin position="195"/>
        <end position="232"/>
    </location>
</feature>
<keyword evidence="5" id="KW-0175">Coiled coil</keyword>
<evidence type="ECO:0000256" key="1">
    <source>
        <dbReference type="ARBA" id="ARBA00007074"/>
    </source>
</evidence>
<evidence type="ECO:0000256" key="6">
    <source>
        <dbReference type="SAM" id="MobiDB-lite"/>
    </source>
</evidence>
<keyword evidence="9" id="KW-1185">Reference proteome</keyword>
<evidence type="ECO:0000256" key="3">
    <source>
        <dbReference type="ARBA" id="ARBA00022801"/>
    </source>
</evidence>
<gene>
    <name evidence="8" type="ORF">M1O15_24705</name>
</gene>
<keyword evidence="3" id="KW-0378">Hydrolase</keyword>
<evidence type="ECO:0000313" key="8">
    <source>
        <dbReference type="EMBL" id="MCK8680541.1"/>
    </source>
</evidence>
<comment type="caution">
    <text evidence="8">The sequence shown here is derived from an EMBL/GenBank/DDBJ whole genome shotgun (WGS) entry which is preliminary data.</text>
</comment>
<dbReference type="PANTHER" id="PTHR47359">
    <property type="entry name" value="PEPTIDOGLYCAN DL-ENDOPEPTIDASE CWLO"/>
    <property type="match status" value="1"/>
</dbReference>
<dbReference type="PANTHER" id="PTHR47359:SF3">
    <property type="entry name" value="NLP_P60 DOMAIN-CONTAINING PROTEIN-RELATED"/>
    <property type="match status" value="1"/>
</dbReference>
<feature type="domain" description="NlpC/P60" evidence="7">
    <location>
        <begin position="262"/>
        <end position="383"/>
    </location>
</feature>
<dbReference type="InterPro" id="IPR000064">
    <property type="entry name" value="NLP_P60_dom"/>
</dbReference>
<keyword evidence="4" id="KW-0788">Thiol protease</keyword>
<sequence length="386" mass="41331">MDRRRGDARPGEGRGRRSTAAAITVICALTVLVLPAQAAYAVPGAPVAPDPTSASAPASGEGRSLEQVRQEIEDLYGQAASATDAYNLAEEQAEKQSTEIVRLSRAIVDGQLRIDDLQRRAGAAARAQYRAGGMPDQARLVLTDDPDLFLDGVGRLRQGQKATKDLLVELKQKQGDLEQYTKDASAHWTRLENARARQAERKKEIEAKIDAAEKLESRLEADERERLLELERQEQARAQRAWLESGALKSAEKPTGAGAEASTAGGKAVAFATAQIGKPYVWGAEGPDSYDCSGLTSQAWAAAGTLIPRTSQEQWRLLPRVDVADLRPGDLIIYHADASHVGMYIGDGQIVHAPRPGRQVTIAGAGSMRILGAVRPDAATSASAAE</sequence>
<dbReference type="Pfam" id="PF00877">
    <property type="entry name" value="NLPC_P60"/>
    <property type="match status" value="1"/>
</dbReference>
<evidence type="ECO:0000256" key="5">
    <source>
        <dbReference type="SAM" id="Coils"/>
    </source>
</evidence>
<proteinExistence type="inferred from homology"/>
<dbReference type="RefSeq" id="WP_248636360.1">
    <property type="nucleotide sequence ID" value="NZ_JALPTH010000028.1"/>
</dbReference>
<feature type="compositionally biased region" description="Low complexity" evidence="6">
    <location>
        <begin position="46"/>
        <end position="59"/>
    </location>
</feature>
<organism evidence="8 9">
    <name type="scientific">Streptomyces lichenis</name>
    <dbReference type="NCBI Taxonomy" id="2306967"/>
    <lineage>
        <taxon>Bacteria</taxon>
        <taxon>Bacillati</taxon>
        <taxon>Actinomycetota</taxon>
        <taxon>Actinomycetes</taxon>
        <taxon>Kitasatosporales</taxon>
        <taxon>Streptomycetaceae</taxon>
        <taxon>Streptomyces</taxon>
    </lineage>
</organism>
<evidence type="ECO:0000259" key="7">
    <source>
        <dbReference type="PROSITE" id="PS51935"/>
    </source>
</evidence>
<dbReference type="InterPro" id="IPR038765">
    <property type="entry name" value="Papain-like_cys_pep_sf"/>
</dbReference>
<dbReference type="SUPFAM" id="SSF54001">
    <property type="entry name" value="Cysteine proteinases"/>
    <property type="match status" value="1"/>
</dbReference>
<accession>A0ABT0IGT9</accession>
<dbReference type="PROSITE" id="PS51935">
    <property type="entry name" value="NLPC_P60"/>
    <property type="match status" value="1"/>
</dbReference>
<evidence type="ECO:0000256" key="2">
    <source>
        <dbReference type="ARBA" id="ARBA00022670"/>
    </source>
</evidence>
<dbReference type="EMBL" id="JALPTH010000028">
    <property type="protein sequence ID" value="MCK8680541.1"/>
    <property type="molecule type" value="Genomic_DNA"/>
</dbReference>
<dbReference type="Proteomes" id="UP001522868">
    <property type="component" value="Unassembled WGS sequence"/>
</dbReference>
<feature type="region of interest" description="Disordered" evidence="6">
    <location>
        <begin position="46"/>
        <end position="66"/>
    </location>
</feature>
<evidence type="ECO:0000313" key="9">
    <source>
        <dbReference type="Proteomes" id="UP001522868"/>
    </source>
</evidence>
<reference evidence="8 9" key="1">
    <citation type="submission" date="2022-04" db="EMBL/GenBank/DDBJ databases">
        <title>Streptomyces sp. nov. LCR6-01 isolated from Lichen of Dirinaria sp.</title>
        <authorList>
            <person name="Kanchanasin P."/>
            <person name="Tanasupawat S."/>
            <person name="Phongsopitanun W."/>
        </authorList>
    </citation>
    <scope>NUCLEOTIDE SEQUENCE [LARGE SCALE GENOMIC DNA]</scope>
    <source>
        <strain evidence="8 9">LCR6-01</strain>
    </source>
</reference>
<keyword evidence="2" id="KW-0645">Protease</keyword>
<dbReference type="InterPro" id="IPR051794">
    <property type="entry name" value="PG_Endopeptidase_C40"/>
</dbReference>
<name>A0ABT0IGT9_9ACTN</name>
<evidence type="ECO:0000256" key="4">
    <source>
        <dbReference type="ARBA" id="ARBA00022807"/>
    </source>
</evidence>